<feature type="transmembrane region" description="Helical" evidence="1">
    <location>
        <begin position="64"/>
        <end position="86"/>
    </location>
</feature>
<dbReference type="KEGG" id="cai:Caci_3626"/>
<sequence>MFDAVVYFVVTAGTLAVVLWHVDARTAVPWASPWRMRLPKLCAVGGPALFFLVSPIVLTGGPEWVGVASLIGALLAPWAGAVLIIVERLRRRAEDRATGIARPVRPWI</sequence>
<feature type="transmembrane region" description="Helical" evidence="1">
    <location>
        <begin position="6"/>
        <end position="26"/>
    </location>
</feature>
<dbReference type="Proteomes" id="UP000000851">
    <property type="component" value="Chromosome"/>
</dbReference>
<proteinExistence type="predicted"/>
<gene>
    <name evidence="2" type="ordered locus">Caci_3626</name>
</gene>
<name>C7QAN0_CATAD</name>
<dbReference type="AlphaFoldDB" id="C7QAN0"/>
<accession>C7QAN0</accession>
<organism evidence="2 3">
    <name type="scientific">Catenulispora acidiphila (strain DSM 44928 / JCM 14897 / NBRC 102108 / NRRL B-24433 / ID139908)</name>
    <dbReference type="NCBI Taxonomy" id="479433"/>
    <lineage>
        <taxon>Bacteria</taxon>
        <taxon>Bacillati</taxon>
        <taxon>Actinomycetota</taxon>
        <taxon>Actinomycetes</taxon>
        <taxon>Catenulisporales</taxon>
        <taxon>Catenulisporaceae</taxon>
        <taxon>Catenulispora</taxon>
    </lineage>
</organism>
<evidence type="ECO:0000256" key="1">
    <source>
        <dbReference type="SAM" id="Phobius"/>
    </source>
</evidence>
<keyword evidence="1" id="KW-0472">Membrane</keyword>
<dbReference type="HOGENOM" id="CLU_2192282_0_0_11"/>
<keyword evidence="1" id="KW-0812">Transmembrane</keyword>
<keyword evidence="3" id="KW-1185">Reference proteome</keyword>
<evidence type="ECO:0000313" key="3">
    <source>
        <dbReference type="Proteomes" id="UP000000851"/>
    </source>
</evidence>
<dbReference type="InParanoid" id="C7QAN0"/>
<protein>
    <submittedName>
        <fullName evidence="2">Uncharacterized protein</fullName>
    </submittedName>
</protein>
<evidence type="ECO:0000313" key="2">
    <source>
        <dbReference type="EMBL" id="ACU72529.1"/>
    </source>
</evidence>
<feature type="transmembrane region" description="Helical" evidence="1">
    <location>
        <begin position="38"/>
        <end position="58"/>
    </location>
</feature>
<reference evidence="2 3" key="1">
    <citation type="journal article" date="2009" name="Stand. Genomic Sci.">
        <title>Complete genome sequence of Catenulispora acidiphila type strain (ID 139908).</title>
        <authorList>
            <person name="Copeland A."/>
            <person name="Lapidus A."/>
            <person name="Glavina Del Rio T."/>
            <person name="Nolan M."/>
            <person name="Lucas S."/>
            <person name="Chen F."/>
            <person name="Tice H."/>
            <person name="Cheng J.F."/>
            <person name="Bruce D."/>
            <person name="Goodwin L."/>
            <person name="Pitluck S."/>
            <person name="Mikhailova N."/>
            <person name="Pati A."/>
            <person name="Ivanova N."/>
            <person name="Mavromatis K."/>
            <person name="Chen A."/>
            <person name="Palaniappan K."/>
            <person name="Chain P."/>
            <person name="Land M."/>
            <person name="Hauser L."/>
            <person name="Chang Y.J."/>
            <person name="Jeffries C.D."/>
            <person name="Chertkov O."/>
            <person name="Brettin T."/>
            <person name="Detter J.C."/>
            <person name="Han C."/>
            <person name="Ali Z."/>
            <person name="Tindall B.J."/>
            <person name="Goker M."/>
            <person name="Bristow J."/>
            <person name="Eisen J.A."/>
            <person name="Markowitz V."/>
            <person name="Hugenholtz P."/>
            <person name="Kyrpides N.C."/>
            <person name="Klenk H.P."/>
        </authorList>
    </citation>
    <scope>NUCLEOTIDE SEQUENCE [LARGE SCALE GENOMIC DNA]</scope>
    <source>
        <strain evidence="3">DSM 44928 / JCM 14897 / NBRC 102108 / NRRL B-24433 / ID139908</strain>
    </source>
</reference>
<keyword evidence="1" id="KW-1133">Transmembrane helix</keyword>
<dbReference type="EMBL" id="CP001700">
    <property type="protein sequence ID" value="ACU72529.1"/>
    <property type="molecule type" value="Genomic_DNA"/>
</dbReference>